<protein>
    <recommendedName>
        <fullName evidence="4">Arrestin-like N-terminal domain-containing protein</fullName>
    </recommendedName>
</protein>
<feature type="compositionally biased region" description="Low complexity" evidence="1">
    <location>
        <begin position="1096"/>
        <end position="1107"/>
    </location>
</feature>
<feature type="compositionally biased region" description="Polar residues" evidence="1">
    <location>
        <begin position="605"/>
        <end position="623"/>
    </location>
</feature>
<evidence type="ECO:0000313" key="3">
    <source>
        <dbReference type="Proteomes" id="UP000194127"/>
    </source>
</evidence>
<dbReference type="InterPro" id="IPR014752">
    <property type="entry name" value="Arrestin-like_C"/>
</dbReference>
<feature type="compositionally biased region" description="Pro residues" evidence="1">
    <location>
        <begin position="984"/>
        <end position="997"/>
    </location>
</feature>
<feature type="region of interest" description="Disordered" evidence="1">
    <location>
        <begin position="585"/>
        <end position="696"/>
    </location>
</feature>
<dbReference type="Proteomes" id="UP000194127">
    <property type="component" value="Unassembled WGS sequence"/>
</dbReference>
<feature type="region of interest" description="Disordered" evidence="1">
    <location>
        <begin position="1283"/>
        <end position="1314"/>
    </location>
</feature>
<feature type="region of interest" description="Disordered" evidence="1">
    <location>
        <begin position="1157"/>
        <end position="1242"/>
    </location>
</feature>
<dbReference type="Gene3D" id="2.60.40.640">
    <property type="match status" value="1"/>
</dbReference>
<dbReference type="EMBL" id="KZ110603">
    <property type="protein sequence ID" value="OSX59005.1"/>
    <property type="molecule type" value="Genomic_DNA"/>
</dbReference>
<evidence type="ECO:0000313" key="2">
    <source>
        <dbReference type="EMBL" id="OSX59005.1"/>
    </source>
</evidence>
<dbReference type="STRING" id="670580.A0A1X6MRJ2"/>
<name>A0A1X6MRJ2_9APHY</name>
<feature type="compositionally biased region" description="Pro residues" evidence="1">
    <location>
        <begin position="1212"/>
        <end position="1226"/>
    </location>
</feature>
<organism evidence="2 3">
    <name type="scientific">Postia placenta MAD-698-R-SB12</name>
    <dbReference type="NCBI Taxonomy" id="670580"/>
    <lineage>
        <taxon>Eukaryota</taxon>
        <taxon>Fungi</taxon>
        <taxon>Dikarya</taxon>
        <taxon>Basidiomycota</taxon>
        <taxon>Agaricomycotina</taxon>
        <taxon>Agaricomycetes</taxon>
        <taxon>Polyporales</taxon>
        <taxon>Adustoporiaceae</taxon>
        <taxon>Rhodonia</taxon>
    </lineage>
</organism>
<gene>
    <name evidence="2" type="ORF">POSPLADRAFT_1049149</name>
</gene>
<feature type="compositionally biased region" description="Acidic residues" evidence="1">
    <location>
        <begin position="909"/>
        <end position="918"/>
    </location>
</feature>
<feature type="compositionally biased region" description="Basic and acidic residues" evidence="1">
    <location>
        <begin position="625"/>
        <end position="635"/>
    </location>
</feature>
<feature type="compositionally biased region" description="Basic and acidic residues" evidence="1">
    <location>
        <begin position="919"/>
        <end position="933"/>
    </location>
</feature>
<keyword evidence="3" id="KW-1185">Reference proteome</keyword>
<feature type="compositionally biased region" description="Low complexity" evidence="1">
    <location>
        <begin position="675"/>
        <end position="695"/>
    </location>
</feature>
<dbReference type="OrthoDB" id="298939at2759"/>
<dbReference type="RefSeq" id="XP_024335799.1">
    <property type="nucleotide sequence ID" value="XM_024479676.1"/>
</dbReference>
<evidence type="ECO:0000256" key="1">
    <source>
        <dbReference type="SAM" id="MobiDB-lite"/>
    </source>
</evidence>
<dbReference type="GeneID" id="36324626"/>
<evidence type="ECO:0008006" key="4">
    <source>
        <dbReference type="Google" id="ProtNLM"/>
    </source>
</evidence>
<feature type="compositionally biased region" description="Low complexity" evidence="1">
    <location>
        <begin position="1188"/>
        <end position="1203"/>
    </location>
</feature>
<sequence length="1335" mass="141391">MNQTERKNTSVRAMRRGSRVQASIIPRTFIGTSPSQGGGNTFDADKFVVKNCGNQANEMIAPQSPECHDQASIPSYSAGQMMQALYGIEVTRLCIGAGVVFMVHGLVWGPRGTCIGARSWIVSLFEASFTNSPYLFLLGHLYAVMAGQAQLEPMNASPHHAKVKVSLQLADSMYVSGNAITGKVQLECKADKGLGIGVVMVELYAVEGLSRVQLELTSRDHSATSTFLHTRRFFQGPGLPPSNAVQPHPLPGDPPVPTHYHTARRGITTFLFRLPLPASSPSAIDFGSGLAQVRYEVRATVGVAWKGENRLVFDKKPIDVVETFEEDLRGGDPEAVVVGENGRIWVQGRVIGGFMIAGQPGCVELQVKNHSSKKNSGLSVALTRELYLPNQPSGSTQPLQINDTLTSVTFRGPEYIIHPGAEGVATLVFDLPPHARGVRGGRRQGDEEGRRTAEALFEDIILTVPVTILHPSAIPLLPDRDLYSQPYEVAAVYDPSPGAIHSPPPLSPPPILERPLSPYAYAPPPPMSPTLLPYVDHGQVWLPPPIPAHSAYDAIYSPPVSPPLSHHYYYYLQPHSLPVPYIPQARPSSTEPVPSQPLYSAPVSPLTSTQQPLLPMPMSSNSAAVREEGKGERASRIASHLRMSSRHRSVSPPAHRYALPTAPEAHAPVAPPPASSSIPVPVQAPADLSPSSSPLTQRRLPTLNLSVSPAPSQGSVVSPRPMLSPKHSFSLDPSMQVTQVEQLERIAALADSENPGMSASGASPRADAGMMDKTLPRVPDVEKGTFRAAAPRVDTLFPESAARPEETPPTPTLAAVTSLKVPRALDAEAGGGGLSGLDALEAKLLAQVGTRKIEKATRPDVRTVLPIAIPRPTEGDPANDSAISSLTLPGLDSDAKTLKVGQPNPGPELEPDADDQDDDRALTERWRDRESKKASSIGARKSKDKERHGGPKSGEGKVKDEELQKLRKTAQGRVAAWLGSIEPAVPPPSGTPPPANPDAPVGLADLAREDSHGRVAAWLGRMQAEKPDDATAPHPPAGMPAPAADPTSPPTPSVPSSDAPQEPRPNVSEEDVTAAPNPRSSGFVPISTLRAEAPHRAAAAAARPADPSQGGDAKTSVVPPRLLALPARPVDPQVRYDIRSARGGRGGKVTAVAAIWASATQQRDSHPEPKAKPVPPQRANGAPARADVAPVSVPGASSASAKPIARLVHLPTPKPPKAAPPPPRPRPTAGDARPSPAADLAARRARMIKSTSVPAMISSSHATPMLSSTASLARAPPVLAERNKTNARLAPIASEDPPPAGKTEPAKAPSPRAELAFGQARLRELIKRYQGQGNT</sequence>
<proteinExistence type="predicted"/>
<feature type="compositionally biased region" description="Basic and acidic residues" evidence="1">
    <location>
        <begin position="941"/>
        <end position="965"/>
    </location>
</feature>
<feature type="region of interest" description="Disordered" evidence="1">
    <location>
        <begin position="867"/>
        <end position="1124"/>
    </location>
</feature>
<reference evidence="2 3" key="1">
    <citation type="submission" date="2017-04" db="EMBL/GenBank/DDBJ databases">
        <title>Genome Sequence of the Model Brown-Rot Fungus Postia placenta SB12.</title>
        <authorList>
            <consortium name="DOE Joint Genome Institute"/>
            <person name="Gaskell J."/>
            <person name="Kersten P."/>
            <person name="Larrondo L.F."/>
            <person name="Canessa P."/>
            <person name="Martinez D."/>
            <person name="Hibbett D."/>
            <person name="Schmoll M."/>
            <person name="Kubicek C.P."/>
            <person name="Martinez A.T."/>
            <person name="Yadav J."/>
            <person name="Master E."/>
            <person name="Magnuson J.K."/>
            <person name="James T."/>
            <person name="Yaver D."/>
            <person name="Berka R."/>
            <person name="Labutti K."/>
            <person name="Lipzen A."/>
            <person name="Aerts A."/>
            <person name="Barry K."/>
            <person name="Henrissat B."/>
            <person name="Blanchette R."/>
            <person name="Grigoriev I."/>
            <person name="Cullen D."/>
        </authorList>
    </citation>
    <scope>NUCLEOTIDE SEQUENCE [LARGE SCALE GENOMIC DNA]</scope>
    <source>
        <strain evidence="2 3">MAD-698-R-SB12</strain>
    </source>
</reference>
<accession>A0A1X6MRJ2</accession>